<dbReference type="GO" id="GO:0008703">
    <property type="term" value="F:5-amino-6-(5-phosphoribosylamino)uracil reductase activity"/>
    <property type="evidence" value="ECO:0007669"/>
    <property type="project" value="InterPro"/>
</dbReference>
<dbReference type="EMBL" id="OCNE01000009">
    <property type="protein sequence ID" value="SOD63218.1"/>
    <property type="molecule type" value="Genomic_DNA"/>
</dbReference>
<dbReference type="SUPFAM" id="SSF53597">
    <property type="entry name" value="Dihydrofolate reductase-like"/>
    <property type="match status" value="1"/>
</dbReference>
<dbReference type="Gene3D" id="3.40.430.10">
    <property type="entry name" value="Dihydrofolate Reductase, subunit A"/>
    <property type="match status" value="1"/>
</dbReference>
<organism evidence="2 3">
    <name type="scientific">Streptomyces zhaozhouensis</name>
    <dbReference type="NCBI Taxonomy" id="1300267"/>
    <lineage>
        <taxon>Bacteria</taxon>
        <taxon>Bacillati</taxon>
        <taxon>Actinomycetota</taxon>
        <taxon>Actinomycetes</taxon>
        <taxon>Kitasatosporales</taxon>
        <taxon>Streptomycetaceae</taxon>
        <taxon>Streptomyces</taxon>
    </lineage>
</organism>
<dbReference type="InterPro" id="IPR002734">
    <property type="entry name" value="RibDG_C"/>
</dbReference>
<dbReference type="GO" id="GO:0009231">
    <property type="term" value="P:riboflavin biosynthetic process"/>
    <property type="evidence" value="ECO:0007669"/>
    <property type="project" value="InterPro"/>
</dbReference>
<feature type="domain" description="Bacterial bifunctional deaminase-reductase C-terminal" evidence="1">
    <location>
        <begin position="3"/>
        <end position="187"/>
    </location>
</feature>
<evidence type="ECO:0000259" key="1">
    <source>
        <dbReference type="Pfam" id="PF01872"/>
    </source>
</evidence>
<keyword evidence="3" id="KW-1185">Reference proteome</keyword>
<accession>A0A286DX32</accession>
<dbReference type="AlphaFoldDB" id="A0A286DX32"/>
<dbReference type="OrthoDB" id="7342392at2"/>
<proteinExistence type="predicted"/>
<evidence type="ECO:0000313" key="3">
    <source>
        <dbReference type="Proteomes" id="UP000219072"/>
    </source>
</evidence>
<dbReference type="PANTHER" id="PTHR38011">
    <property type="entry name" value="DIHYDROFOLATE REDUCTASE FAMILY PROTEIN (AFU_ORTHOLOGUE AFUA_8G06820)"/>
    <property type="match status" value="1"/>
</dbReference>
<dbReference type="RefSeq" id="WP_097231693.1">
    <property type="nucleotide sequence ID" value="NZ_OCNE01000009.1"/>
</dbReference>
<dbReference type="Pfam" id="PF01872">
    <property type="entry name" value="RibD_C"/>
    <property type="match status" value="1"/>
</dbReference>
<dbReference type="InterPro" id="IPR050765">
    <property type="entry name" value="Riboflavin_Biosynth_HTPR"/>
</dbReference>
<gene>
    <name evidence="2" type="ORF">SAMN06297387_109161</name>
</gene>
<dbReference type="Proteomes" id="UP000219072">
    <property type="component" value="Unassembled WGS sequence"/>
</dbReference>
<evidence type="ECO:0000313" key="2">
    <source>
        <dbReference type="EMBL" id="SOD63218.1"/>
    </source>
</evidence>
<name>A0A286DX32_9ACTN</name>
<dbReference type="InterPro" id="IPR024072">
    <property type="entry name" value="DHFR-like_dom_sf"/>
</dbReference>
<reference evidence="2 3" key="1">
    <citation type="submission" date="2017-09" db="EMBL/GenBank/DDBJ databases">
        <authorList>
            <person name="Ehlers B."/>
            <person name="Leendertz F.H."/>
        </authorList>
    </citation>
    <scope>NUCLEOTIDE SEQUENCE [LARGE SCALE GENOMIC DNA]</scope>
    <source>
        <strain evidence="2 3">CGMCC 4.7095</strain>
    </source>
</reference>
<protein>
    <submittedName>
        <fullName evidence="2">Dihydrofolate reductase</fullName>
    </submittedName>
</protein>
<sequence length="204" mass="21865">MRLTLTQFVSLDGVVQGPGGPHEDTTDGFTRGGWVVPYADEAMGRLVSGWFAEADAFLLGRRTYEIFAAHWPLISDPDDIVAVKLNGLPKYVASGRLRTPSWQGTEVLGPDVVAEVAELRARPGRELQVHGSGRLARTLLAEGLVDEVRLLTFPVVLGGGRRLLPEGSPPAALRLTHTEATPTGVVVQVYEPAGELATGSFELT</sequence>
<dbReference type="PANTHER" id="PTHR38011:SF2">
    <property type="entry name" value="BIFUNCTIONAL DEAMINASE-REDUCTASE DOMAIN PROTEIN"/>
    <property type="match status" value="1"/>
</dbReference>